<dbReference type="Proteomes" id="UP001239111">
    <property type="component" value="Chromosome 1"/>
</dbReference>
<accession>A0ACC2PU07</accession>
<evidence type="ECO:0000313" key="1">
    <source>
        <dbReference type="EMBL" id="KAJ8686963.1"/>
    </source>
</evidence>
<reference evidence="1" key="1">
    <citation type="submission" date="2023-04" db="EMBL/GenBank/DDBJ databases">
        <title>A chromosome-level genome assembly of the parasitoid wasp Eretmocerus hayati.</title>
        <authorList>
            <person name="Zhong Y."/>
            <person name="Liu S."/>
            <person name="Liu Y."/>
        </authorList>
    </citation>
    <scope>NUCLEOTIDE SEQUENCE</scope>
    <source>
        <strain evidence="1">ZJU_SS_LIU_2023</strain>
    </source>
</reference>
<evidence type="ECO:0000313" key="2">
    <source>
        <dbReference type="Proteomes" id="UP001239111"/>
    </source>
</evidence>
<keyword evidence="2" id="KW-1185">Reference proteome</keyword>
<comment type="caution">
    <text evidence="1">The sequence shown here is derived from an EMBL/GenBank/DDBJ whole genome shotgun (WGS) entry which is preliminary data.</text>
</comment>
<proteinExistence type="predicted"/>
<protein>
    <submittedName>
        <fullName evidence="1">Uncharacterized protein</fullName>
    </submittedName>
</protein>
<gene>
    <name evidence="1" type="ORF">QAD02_022757</name>
</gene>
<name>A0ACC2PU07_9HYME</name>
<dbReference type="EMBL" id="CM056741">
    <property type="protein sequence ID" value="KAJ8686963.1"/>
    <property type="molecule type" value="Genomic_DNA"/>
</dbReference>
<sequence>MSSNKPAAISNQKRKKNTLNQAPSNQSDINTVNAVPTKTSKIKPQPRAFHSPRPILPDSDTEANAADDDTHSEIESEASESEDLSDISDIPSLDNPASCEKVIETKDSISLRNDHIMCFVSSSGKALDEGAKGLLANNRIPETQNILFREVRFFKRSNGKYIFCLCIKDIEEDSQSIVSNSIYKTFIKL</sequence>
<organism evidence="1 2">
    <name type="scientific">Eretmocerus hayati</name>
    <dbReference type="NCBI Taxonomy" id="131215"/>
    <lineage>
        <taxon>Eukaryota</taxon>
        <taxon>Metazoa</taxon>
        <taxon>Ecdysozoa</taxon>
        <taxon>Arthropoda</taxon>
        <taxon>Hexapoda</taxon>
        <taxon>Insecta</taxon>
        <taxon>Pterygota</taxon>
        <taxon>Neoptera</taxon>
        <taxon>Endopterygota</taxon>
        <taxon>Hymenoptera</taxon>
        <taxon>Apocrita</taxon>
        <taxon>Proctotrupomorpha</taxon>
        <taxon>Chalcidoidea</taxon>
        <taxon>Aphelinidae</taxon>
        <taxon>Aphelininae</taxon>
        <taxon>Eretmocerus</taxon>
    </lineage>
</organism>